<evidence type="ECO:0000313" key="2">
    <source>
        <dbReference type="EMBL" id="KAK9166190.1"/>
    </source>
</evidence>
<dbReference type="AlphaFoldDB" id="A0AAP0L8Y8"/>
<keyword evidence="3" id="KW-1185">Reference proteome</keyword>
<name>A0AAP0L8Y8_9MAGN</name>
<feature type="compositionally biased region" description="Basic and acidic residues" evidence="1">
    <location>
        <begin position="29"/>
        <end position="46"/>
    </location>
</feature>
<comment type="caution">
    <text evidence="2">The sequence shown here is derived from an EMBL/GenBank/DDBJ whole genome shotgun (WGS) entry which is preliminary data.</text>
</comment>
<dbReference type="EMBL" id="JBBNAG010000001">
    <property type="protein sequence ID" value="KAK9166190.1"/>
    <property type="molecule type" value="Genomic_DNA"/>
</dbReference>
<organism evidence="2 3">
    <name type="scientific">Stephania cephalantha</name>
    <dbReference type="NCBI Taxonomy" id="152367"/>
    <lineage>
        <taxon>Eukaryota</taxon>
        <taxon>Viridiplantae</taxon>
        <taxon>Streptophyta</taxon>
        <taxon>Embryophyta</taxon>
        <taxon>Tracheophyta</taxon>
        <taxon>Spermatophyta</taxon>
        <taxon>Magnoliopsida</taxon>
        <taxon>Ranunculales</taxon>
        <taxon>Menispermaceae</taxon>
        <taxon>Menispermoideae</taxon>
        <taxon>Cissampelideae</taxon>
        <taxon>Stephania</taxon>
    </lineage>
</organism>
<feature type="region of interest" description="Disordered" evidence="1">
    <location>
        <begin position="29"/>
        <end position="98"/>
    </location>
</feature>
<sequence>MGLTNLVSEPKVMSIEDKFGKKREIVIGRGEKEGDRREGRRLELRGGRRRLLNGRQQRDRQRRSNGSSSSSVPAAADQPRLRRSSAGGSSSATPARWQ</sequence>
<proteinExistence type="predicted"/>
<reference evidence="2 3" key="1">
    <citation type="submission" date="2024-01" db="EMBL/GenBank/DDBJ databases">
        <title>Genome assemblies of Stephania.</title>
        <authorList>
            <person name="Yang L."/>
        </authorList>
    </citation>
    <scope>NUCLEOTIDE SEQUENCE [LARGE SCALE GENOMIC DNA]</scope>
    <source>
        <strain evidence="2">JXDWG</strain>
        <tissue evidence="2">Leaf</tissue>
    </source>
</reference>
<evidence type="ECO:0000256" key="1">
    <source>
        <dbReference type="SAM" id="MobiDB-lite"/>
    </source>
</evidence>
<gene>
    <name evidence="2" type="ORF">Scep_001381</name>
</gene>
<dbReference type="Proteomes" id="UP001419268">
    <property type="component" value="Unassembled WGS sequence"/>
</dbReference>
<accession>A0AAP0L8Y8</accession>
<protein>
    <submittedName>
        <fullName evidence="2">Uncharacterized protein</fullName>
    </submittedName>
</protein>
<evidence type="ECO:0000313" key="3">
    <source>
        <dbReference type="Proteomes" id="UP001419268"/>
    </source>
</evidence>